<dbReference type="Proteomes" id="UP000886047">
    <property type="component" value="Unassembled WGS sequence"/>
</dbReference>
<dbReference type="Gene3D" id="6.10.140.1840">
    <property type="match status" value="1"/>
</dbReference>
<organism evidence="1">
    <name type="scientific">Mariniphaga anaerophila</name>
    <dbReference type="NCBI Taxonomy" id="1484053"/>
    <lineage>
        <taxon>Bacteria</taxon>
        <taxon>Pseudomonadati</taxon>
        <taxon>Bacteroidota</taxon>
        <taxon>Bacteroidia</taxon>
        <taxon>Marinilabiliales</taxon>
        <taxon>Prolixibacteraceae</taxon>
        <taxon>Mariniphaga</taxon>
    </lineage>
</organism>
<comment type="caution">
    <text evidence="1">The sequence shown here is derived from an EMBL/GenBank/DDBJ whole genome shotgun (WGS) entry which is preliminary data.</text>
</comment>
<dbReference type="InterPro" id="IPR053747">
    <property type="entry name" value="Fluoresc_Recovery_Reg"/>
</dbReference>
<proteinExistence type="predicted"/>
<reference evidence="1" key="1">
    <citation type="journal article" date="2020" name="mSystems">
        <title>Genome- and Community-Level Interaction Insights into Carbon Utilization and Element Cycling Functions of Hydrothermarchaeota in Hydrothermal Sediment.</title>
        <authorList>
            <person name="Zhou Z."/>
            <person name="Liu Y."/>
            <person name="Xu W."/>
            <person name="Pan J."/>
            <person name="Luo Z.H."/>
            <person name="Li M."/>
        </authorList>
    </citation>
    <scope>NUCLEOTIDE SEQUENCE [LARGE SCALE GENOMIC DNA]</scope>
    <source>
        <strain evidence="1">SpSt-1217</strain>
    </source>
</reference>
<evidence type="ECO:0000313" key="1">
    <source>
        <dbReference type="EMBL" id="HDR51363.1"/>
    </source>
</evidence>
<dbReference type="EMBL" id="DSDK01000386">
    <property type="protein sequence ID" value="HDR51363.1"/>
    <property type="molecule type" value="Genomic_DNA"/>
</dbReference>
<accession>A0A831LPX0</accession>
<name>A0A831LPX0_9BACT</name>
<gene>
    <name evidence="1" type="ORF">ENN90_07045</name>
</gene>
<sequence>MPYELPKSQKKIARQIIEMGLLREYQNGIEKAEAVIEKWKSGKLDNRDAYLAIYKKLISHDKHLARRYDNMSGSKYLMIISGQVADGVVSFDELSELDDQARAVIQNWLDVIES</sequence>
<dbReference type="AlphaFoldDB" id="A0A831LPX0"/>
<protein>
    <submittedName>
        <fullName evidence="1">Uncharacterized protein</fullName>
    </submittedName>
</protein>